<keyword evidence="10" id="KW-1185">Reference proteome</keyword>
<dbReference type="AlphaFoldDB" id="A0A482XPR6"/>
<dbReference type="GO" id="GO:0005739">
    <property type="term" value="C:mitochondrion"/>
    <property type="evidence" value="ECO:0007669"/>
    <property type="project" value="UniProtKB-SubCell"/>
</dbReference>
<organism evidence="9 10">
    <name type="scientific">Laodelphax striatellus</name>
    <name type="common">Small brown planthopper</name>
    <name type="synonym">Delphax striatella</name>
    <dbReference type="NCBI Taxonomy" id="195883"/>
    <lineage>
        <taxon>Eukaryota</taxon>
        <taxon>Metazoa</taxon>
        <taxon>Ecdysozoa</taxon>
        <taxon>Arthropoda</taxon>
        <taxon>Hexapoda</taxon>
        <taxon>Insecta</taxon>
        <taxon>Pterygota</taxon>
        <taxon>Neoptera</taxon>
        <taxon>Paraneoptera</taxon>
        <taxon>Hemiptera</taxon>
        <taxon>Auchenorrhyncha</taxon>
        <taxon>Fulgoroidea</taxon>
        <taxon>Delphacidae</taxon>
        <taxon>Criomorphinae</taxon>
        <taxon>Laodelphax</taxon>
    </lineage>
</organism>
<dbReference type="OrthoDB" id="5835618at2759"/>
<dbReference type="GO" id="GO:0005840">
    <property type="term" value="C:ribosome"/>
    <property type="evidence" value="ECO:0007669"/>
    <property type="project" value="UniProtKB-KW"/>
</dbReference>
<evidence type="ECO:0000256" key="4">
    <source>
        <dbReference type="ARBA" id="ARBA00023128"/>
    </source>
</evidence>
<name>A0A482XPR6_LAOST</name>
<evidence type="ECO:0000256" key="3">
    <source>
        <dbReference type="ARBA" id="ARBA00022980"/>
    </source>
</evidence>
<dbReference type="GO" id="GO:0006412">
    <property type="term" value="P:translation"/>
    <property type="evidence" value="ECO:0007669"/>
    <property type="project" value="InterPro"/>
</dbReference>
<evidence type="ECO:0000256" key="5">
    <source>
        <dbReference type="ARBA" id="ARBA00023274"/>
    </source>
</evidence>
<dbReference type="InParanoid" id="A0A482XPR6"/>
<gene>
    <name evidence="9" type="ORF">LSTR_LSTR007427</name>
</gene>
<evidence type="ECO:0000313" key="9">
    <source>
        <dbReference type="EMBL" id="RZF47500.1"/>
    </source>
</evidence>
<dbReference type="STRING" id="195883.A0A482XPR6"/>
<keyword evidence="2" id="KW-0809">Transit peptide</keyword>
<dbReference type="EMBL" id="QKKF02004189">
    <property type="protein sequence ID" value="RZF47500.1"/>
    <property type="molecule type" value="Genomic_DNA"/>
</dbReference>
<dbReference type="InterPro" id="IPR010793">
    <property type="entry name" value="Ribosomal_mL37/mL65"/>
</dbReference>
<dbReference type="GO" id="GO:1990904">
    <property type="term" value="C:ribonucleoprotein complex"/>
    <property type="evidence" value="ECO:0007669"/>
    <property type="project" value="UniProtKB-KW"/>
</dbReference>
<dbReference type="PANTHER" id="PTHR15889:SF2">
    <property type="entry name" value="LARGE RIBOSOMAL SUBUNIT PROTEIN ML37"/>
    <property type="match status" value="1"/>
</dbReference>
<dbReference type="Pfam" id="PF07147">
    <property type="entry name" value="PDCD9"/>
    <property type="match status" value="1"/>
</dbReference>
<dbReference type="InterPro" id="IPR052482">
    <property type="entry name" value="mtLSU_mL37"/>
</dbReference>
<comment type="caution">
    <text evidence="9">The sequence shown here is derived from an EMBL/GenBank/DDBJ whole genome shotgun (WGS) entry which is preliminary data.</text>
</comment>
<keyword evidence="5" id="KW-0687">Ribonucleoprotein</keyword>
<comment type="similarity">
    <text evidence="6">Belongs to the mitochondrion-specific ribosomal protein mL37 family.</text>
</comment>
<evidence type="ECO:0000256" key="1">
    <source>
        <dbReference type="ARBA" id="ARBA00004173"/>
    </source>
</evidence>
<comment type="subcellular location">
    <subcellularLocation>
        <location evidence="1">Mitochondrion</location>
    </subcellularLocation>
</comment>
<evidence type="ECO:0000313" key="10">
    <source>
        <dbReference type="Proteomes" id="UP000291343"/>
    </source>
</evidence>
<protein>
    <recommendedName>
        <fullName evidence="7">Large ribosomal subunit protein mL37</fullName>
    </recommendedName>
    <alternativeName>
        <fullName evidence="8">39S ribosomal protein L37, mitochondrial</fullName>
    </alternativeName>
</protein>
<evidence type="ECO:0000256" key="7">
    <source>
        <dbReference type="ARBA" id="ARBA00039442"/>
    </source>
</evidence>
<accession>A0A482XPR6</accession>
<proteinExistence type="inferred from homology"/>
<sequence>MRLTAPCYKHNLWRQFKATWRVQGKKRKILDAGLKDRLEKNNMVVYDAKDIAVIPPPHIDEVQTLLVPPVIKQDTEQGEAKQPIKRLLAFRDNNVLLEGMDQAKRLTNTVEPEPGILPQQLTSLIDAVKLPEQDDLAKRCILSSIAFDAEQVKLPIRKNPLKRMWVFPRDYGISQPRRSRLLNSRLLQLCEMISSNSNAPAPNHRLIARDAHFSVPLHWNETPVLLDVTADLLLMTSSAPLPPAAPVTPAPEAPPPFPSYISPLISLQETDFAAAKFEHEFPVKDGSQGPFVHTAIVNFDKEVVKNLYGTEVLPHQITSRSLMKAFAFSFAQARRIHGDKMQGALKTPVTTQLIQTDGRWFHFAVMQLNTTNLQDPNVSNYFWSLPIIEMYGPSSGYDDGRPVVHDYDNRVLKTMLAFYNNGS</sequence>
<evidence type="ECO:0000256" key="8">
    <source>
        <dbReference type="ARBA" id="ARBA00041617"/>
    </source>
</evidence>
<dbReference type="SMR" id="A0A482XPR6"/>
<dbReference type="FunCoup" id="A0A482XPR6">
    <property type="interactions" value="633"/>
</dbReference>
<keyword evidence="4" id="KW-0496">Mitochondrion</keyword>
<evidence type="ECO:0000256" key="2">
    <source>
        <dbReference type="ARBA" id="ARBA00022946"/>
    </source>
</evidence>
<keyword evidence="3" id="KW-0689">Ribosomal protein</keyword>
<dbReference type="PANTHER" id="PTHR15889">
    <property type="entry name" value="MITOCHONDRIAL RIBOSOMAL PROTEIN L37"/>
    <property type="match status" value="1"/>
</dbReference>
<evidence type="ECO:0000256" key="6">
    <source>
        <dbReference type="ARBA" id="ARBA00037985"/>
    </source>
</evidence>
<dbReference type="Proteomes" id="UP000291343">
    <property type="component" value="Unassembled WGS sequence"/>
</dbReference>
<dbReference type="GO" id="GO:0003735">
    <property type="term" value="F:structural constituent of ribosome"/>
    <property type="evidence" value="ECO:0007669"/>
    <property type="project" value="InterPro"/>
</dbReference>
<reference evidence="9 10" key="1">
    <citation type="journal article" date="2017" name="Gigascience">
        <title>Genome sequence of the small brown planthopper, Laodelphax striatellus.</title>
        <authorList>
            <person name="Zhu J."/>
            <person name="Jiang F."/>
            <person name="Wang X."/>
            <person name="Yang P."/>
            <person name="Bao Y."/>
            <person name="Zhao W."/>
            <person name="Wang W."/>
            <person name="Lu H."/>
            <person name="Wang Q."/>
            <person name="Cui N."/>
            <person name="Li J."/>
            <person name="Chen X."/>
            <person name="Luo L."/>
            <person name="Yu J."/>
            <person name="Kang L."/>
            <person name="Cui F."/>
        </authorList>
    </citation>
    <scope>NUCLEOTIDE SEQUENCE [LARGE SCALE GENOMIC DNA]</scope>
    <source>
        <strain evidence="9">Lst14</strain>
    </source>
</reference>